<dbReference type="Proteomes" id="UP000472839">
    <property type="component" value="Unassembled WGS sequence"/>
</dbReference>
<name>A0A6L4WR79_9BACT</name>
<reference evidence="4 5" key="1">
    <citation type="submission" date="2019-10" db="EMBL/GenBank/DDBJ databases">
        <title>Poseidonibacter ostreae sp. nov., isolated from the gut of the Ostrea denselamellosa.</title>
        <authorList>
            <person name="Choi A."/>
        </authorList>
    </citation>
    <scope>NUCLEOTIDE SEQUENCE [LARGE SCALE GENOMIC DNA]</scope>
    <source>
        <strain evidence="2 5">SJOD-M-33</strain>
        <strain evidence="3 4">SJOD-M-5</strain>
    </source>
</reference>
<keyword evidence="4" id="KW-1185">Reference proteome</keyword>
<evidence type="ECO:0000313" key="2">
    <source>
        <dbReference type="EMBL" id="KAB7885973.1"/>
    </source>
</evidence>
<comment type="caution">
    <text evidence="2">The sequence shown here is derived from an EMBL/GenBank/DDBJ whole genome shotgun (WGS) entry which is preliminary data.</text>
</comment>
<protein>
    <recommendedName>
        <fullName evidence="6">DUF4381 family protein</fullName>
    </recommendedName>
</protein>
<evidence type="ECO:0008006" key="6">
    <source>
        <dbReference type="Google" id="ProtNLM"/>
    </source>
</evidence>
<organism evidence="2 5">
    <name type="scientific">Poseidonibacter ostreae</name>
    <dbReference type="NCBI Taxonomy" id="2654171"/>
    <lineage>
        <taxon>Bacteria</taxon>
        <taxon>Pseudomonadati</taxon>
        <taxon>Campylobacterota</taxon>
        <taxon>Epsilonproteobacteria</taxon>
        <taxon>Campylobacterales</taxon>
        <taxon>Arcobacteraceae</taxon>
        <taxon>Poseidonibacter</taxon>
    </lineage>
</organism>
<accession>A0A6L4WR79</accession>
<dbReference type="EMBL" id="WFKK01000048">
    <property type="protein sequence ID" value="KAB7885973.1"/>
    <property type="molecule type" value="Genomic_DNA"/>
</dbReference>
<dbReference type="EMBL" id="WFKJ01000044">
    <property type="protein sequence ID" value="KAB7888765.1"/>
    <property type="molecule type" value="Genomic_DNA"/>
</dbReference>
<evidence type="ECO:0000313" key="5">
    <source>
        <dbReference type="Proteomes" id="UP000472839"/>
    </source>
</evidence>
<proteinExistence type="predicted"/>
<dbReference type="Proteomes" id="UP000461010">
    <property type="component" value="Unassembled WGS sequence"/>
</dbReference>
<evidence type="ECO:0000313" key="4">
    <source>
        <dbReference type="Proteomes" id="UP000461010"/>
    </source>
</evidence>
<keyword evidence="1" id="KW-0472">Membrane</keyword>
<keyword evidence="1" id="KW-0812">Transmembrane</keyword>
<gene>
    <name evidence="3" type="ORF">GBG18_12280</name>
    <name evidence="2" type="ORF">GBG19_13080</name>
</gene>
<evidence type="ECO:0000256" key="1">
    <source>
        <dbReference type="SAM" id="Phobius"/>
    </source>
</evidence>
<feature type="transmembrane region" description="Helical" evidence="1">
    <location>
        <begin position="23"/>
        <end position="48"/>
    </location>
</feature>
<keyword evidence="1" id="KW-1133">Transmembrane helix</keyword>
<evidence type="ECO:0000313" key="3">
    <source>
        <dbReference type="EMBL" id="KAB7888765.1"/>
    </source>
</evidence>
<dbReference type="AlphaFoldDB" id="A0A6L4WR79"/>
<dbReference type="RefSeq" id="WP_152191475.1">
    <property type="nucleotide sequence ID" value="NZ_WFKI01000033.1"/>
</dbReference>
<sequence>MNENIALKIHDIKDIVKIPDNSIFIYFALILLGFIVALVIVIFIIKYFKNKKGSKRKIYFNILKDIEFKEPKKDAYTITKYLRLLVNEDREKRLAGELINDLEEYKYKKDVSSIDTNIKNKLTTLLDILDVK</sequence>